<dbReference type="Proteomes" id="UP001201980">
    <property type="component" value="Unassembled WGS sequence"/>
</dbReference>
<gene>
    <name evidence="2" type="ORF">MKZ38_007975</name>
</gene>
<organism evidence="2 3">
    <name type="scientific">Zalerion maritima</name>
    <dbReference type="NCBI Taxonomy" id="339359"/>
    <lineage>
        <taxon>Eukaryota</taxon>
        <taxon>Fungi</taxon>
        <taxon>Dikarya</taxon>
        <taxon>Ascomycota</taxon>
        <taxon>Pezizomycotina</taxon>
        <taxon>Sordariomycetes</taxon>
        <taxon>Lulworthiomycetidae</taxon>
        <taxon>Lulworthiales</taxon>
        <taxon>Lulworthiaceae</taxon>
        <taxon>Zalerion</taxon>
    </lineage>
</organism>
<dbReference type="AlphaFoldDB" id="A0AAD5WMP7"/>
<proteinExistence type="predicted"/>
<protein>
    <submittedName>
        <fullName evidence="2">Uncharacterized protein</fullName>
    </submittedName>
</protein>
<evidence type="ECO:0000313" key="3">
    <source>
        <dbReference type="Proteomes" id="UP001201980"/>
    </source>
</evidence>
<name>A0AAD5WMP7_9PEZI</name>
<keyword evidence="3" id="KW-1185">Reference proteome</keyword>
<reference evidence="2" key="1">
    <citation type="submission" date="2022-07" db="EMBL/GenBank/DDBJ databases">
        <title>Draft genome sequence of Zalerion maritima ATCC 34329, a (micro)plastics degrading marine fungus.</title>
        <authorList>
            <person name="Paco A."/>
            <person name="Goncalves M.F.M."/>
            <person name="Rocha-Santos T.A.P."/>
            <person name="Alves A."/>
        </authorList>
    </citation>
    <scope>NUCLEOTIDE SEQUENCE</scope>
    <source>
        <strain evidence="2">ATCC 34329</strain>
    </source>
</reference>
<evidence type="ECO:0000313" key="2">
    <source>
        <dbReference type="EMBL" id="KAJ2894033.1"/>
    </source>
</evidence>
<dbReference type="EMBL" id="JAKWBI020000538">
    <property type="protein sequence ID" value="KAJ2894033.1"/>
    <property type="molecule type" value="Genomic_DNA"/>
</dbReference>
<evidence type="ECO:0000256" key="1">
    <source>
        <dbReference type="SAM" id="Coils"/>
    </source>
</evidence>
<accession>A0AAD5WMP7</accession>
<sequence>MANRENNMDFGHQAKEALQPAADLVSTFTEPFRARAQQDIEAQILHVKHLLKDSSNSSLSHQQQQKAAKELRATLKFINSNTFLKLPFAISSWYRAIHDTIAEAESRFDIDRDQIEAAAREGTIKTDFLRSQYLKRKPRGNIYEVRQEEINTVNIEGRNALRVVESMINQNLPGGEKMEVKKPQDILSVGDALRRQMLAQGEEEETSDTMTPPGYYLDMIFTLNTDVNGYLAHLSTHYSLDNSVVFPQVKNSRSVGPIMYACFSCRGIPLNPNPVTPEVQDRAVEIALKVPLVYSNSVKFRVLGRIFGTDWDPVWPDNLMPVTSPKFLQDFMEQKCPPAIPSHKDLPDWLIALTIPFTIAILWQMGLDRIFLTGLGGIQTMPTSINKVKKRLKSQYGIWLWDVDEALHAKNFKGDEIRNITLESPPVYSHHAPEGRILKFNLEKLNAPWGMILDENVCYWIRNNCLHPPDGRFKDLTLEAIKTIDTEVVKKGRLLENKLMPSVGYTERMPWKSEGLIPRLEPETIVVDD</sequence>
<keyword evidence="1" id="KW-0175">Coiled coil</keyword>
<comment type="caution">
    <text evidence="2">The sequence shown here is derived from an EMBL/GenBank/DDBJ whole genome shotgun (WGS) entry which is preliminary data.</text>
</comment>
<feature type="coiled-coil region" evidence="1">
    <location>
        <begin position="61"/>
        <end position="121"/>
    </location>
</feature>